<dbReference type="EnsemblPlants" id="OPUNC10G01590.1">
    <property type="protein sequence ID" value="OPUNC10G01590.1"/>
    <property type="gene ID" value="OPUNC10G01590"/>
</dbReference>
<feature type="chain" id="PRO_5002367525" evidence="1">
    <location>
        <begin position="25"/>
        <end position="119"/>
    </location>
</feature>
<dbReference type="Proteomes" id="UP000026962">
    <property type="component" value="Chromosome 10"/>
</dbReference>
<feature type="signal peptide" evidence="1">
    <location>
        <begin position="1"/>
        <end position="24"/>
    </location>
</feature>
<keyword evidence="1" id="KW-0732">Signal</keyword>
<proteinExistence type="predicted"/>
<sequence length="119" mass="13049">MKEEKNNKVMIVMMTMIMVMMSLGQCCEHCNEDALIVVISENLNVIGFVAEANAFTGCSWYGGGAGRGPLQKCLYMSFFGSDKILVPADAFDNIHEANLSIIVPKNYEVSLTVLSGYIL</sequence>
<dbReference type="Gramene" id="OPUNC10G01590.1">
    <property type="protein sequence ID" value="OPUNC10G01590.1"/>
    <property type="gene ID" value="OPUNC10G01590"/>
</dbReference>
<name>A0A0E0M5D5_ORYPU</name>
<dbReference type="AlphaFoldDB" id="A0A0E0M5D5"/>
<evidence type="ECO:0000256" key="1">
    <source>
        <dbReference type="SAM" id="SignalP"/>
    </source>
</evidence>
<evidence type="ECO:0000313" key="2">
    <source>
        <dbReference type="EnsemblPlants" id="OPUNC10G01590.1"/>
    </source>
</evidence>
<organism evidence="2">
    <name type="scientific">Oryza punctata</name>
    <name type="common">Red rice</name>
    <dbReference type="NCBI Taxonomy" id="4537"/>
    <lineage>
        <taxon>Eukaryota</taxon>
        <taxon>Viridiplantae</taxon>
        <taxon>Streptophyta</taxon>
        <taxon>Embryophyta</taxon>
        <taxon>Tracheophyta</taxon>
        <taxon>Spermatophyta</taxon>
        <taxon>Magnoliopsida</taxon>
        <taxon>Liliopsida</taxon>
        <taxon>Poales</taxon>
        <taxon>Poaceae</taxon>
        <taxon>BOP clade</taxon>
        <taxon>Oryzoideae</taxon>
        <taxon>Oryzeae</taxon>
        <taxon>Oryzinae</taxon>
        <taxon>Oryza</taxon>
    </lineage>
</organism>
<evidence type="ECO:0000313" key="3">
    <source>
        <dbReference type="Proteomes" id="UP000026962"/>
    </source>
</evidence>
<accession>A0A0E0M5D5</accession>
<dbReference type="HOGENOM" id="CLU_2065303_0_0_1"/>
<reference evidence="2" key="2">
    <citation type="submission" date="2018-05" db="EMBL/GenBank/DDBJ databases">
        <title>OpunRS2 (Oryza punctata Reference Sequence Version 2).</title>
        <authorList>
            <person name="Zhang J."/>
            <person name="Kudrna D."/>
            <person name="Lee S."/>
            <person name="Talag J."/>
            <person name="Welchert J."/>
            <person name="Wing R.A."/>
        </authorList>
    </citation>
    <scope>NUCLEOTIDE SEQUENCE [LARGE SCALE GENOMIC DNA]</scope>
</reference>
<reference evidence="2" key="1">
    <citation type="submission" date="2015-04" db="UniProtKB">
        <authorList>
            <consortium name="EnsemblPlants"/>
        </authorList>
    </citation>
    <scope>IDENTIFICATION</scope>
</reference>
<keyword evidence="3" id="KW-1185">Reference proteome</keyword>
<protein>
    <submittedName>
        <fullName evidence="2">Uncharacterized protein</fullName>
    </submittedName>
</protein>